<gene>
    <name evidence="2" type="ORF">HAQ05_25130</name>
</gene>
<reference evidence="2 3" key="1">
    <citation type="journal article" date="2020" name="Insects">
        <title>Bacteria Belonging to Pseudomonas typographi sp. nov. from the Bark Beetle Ips typographus Have Genomic Potential to Aid in the Host Ecology.</title>
        <authorList>
            <person name="Peral-Aranega E."/>
            <person name="Saati-Santamaria Z."/>
            <person name="Kolarik M."/>
            <person name="Rivas R."/>
            <person name="Garcia-Fraile P."/>
        </authorList>
    </citation>
    <scope>NUCLEOTIDE SEQUENCE [LARGE SCALE GENOMIC DNA]</scope>
    <source>
        <strain evidence="2 3">CA3A</strain>
    </source>
</reference>
<dbReference type="Proteomes" id="UP000805841">
    <property type="component" value="Unassembled WGS sequence"/>
</dbReference>
<comment type="caution">
    <text evidence="2">The sequence shown here is derived from an EMBL/GenBank/DDBJ whole genome shotgun (WGS) entry which is preliminary data.</text>
</comment>
<sequence>MTIDYAELKRLAEAANAEYPLAPWAYEPHGDTGTYGVGVLQNERELCVLGRQEPGEMLVVEPVATDVLKEKYAAFIASCSPGVVLGLLSALESKSGFLDDFIHSHKSLVSQRDQLRAENEGLRRENKSLRGSCEALGKDYKQAKRERNAAIRERDQFRAEVEALRKDAERYRWMRDIAPRFLVETPLIAVCTEDGSVRYLDHGSEMLLSGADADSAIDAAMSKEAGHG</sequence>
<evidence type="ECO:0000313" key="2">
    <source>
        <dbReference type="EMBL" id="MBD1601964.1"/>
    </source>
</evidence>
<evidence type="ECO:0008006" key="4">
    <source>
        <dbReference type="Google" id="ProtNLM"/>
    </source>
</evidence>
<name>A0ABR7Z937_9PSED</name>
<keyword evidence="3" id="KW-1185">Reference proteome</keyword>
<organism evidence="2 3">
    <name type="scientific">Pseudomonas typographi</name>
    <dbReference type="NCBI Taxonomy" id="2715964"/>
    <lineage>
        <taxon>Bacteria</taxon>
        <taxon>Pseudomonadati</taxon>
        <taxon>Pseudomonadota</taxon>
        <taxon>Gammaproteobacteria</taxon>
        <taxon>Pseudomonadales</taxon>
        <taxon>Pseudomonadaceae</taxon>
        <taxon>Pseudomonas</taxon>
    </lineage>
</organism>
<dbReference type="Gene3D" id="1.20.5.340">
    <property type="match status" value="1"/>
</dbReference>
<dbReference type="EMBL" id="JAAOCA010000047">
    <property type="protein sequence ID" value="MBD1601964.1"/>
    <property type="molecule type" value="Genomic_DNA"/>
</dbReference>
<protein>
    <recommendedName>
        <fullName evidence="4">Ead/Ea22-like family protein</fullName>
    </recommendedName>
</protein>
<proteinExistence type="predicted"/>
<keyword evidence="1" id="KW-0175">Coiled coil</keyword>
<accession>A0ABR7Z937</accession>
<evidence type="ECO:0000256" key="1">
    <source>
        <dbReference type="SAM" id="Coils"/>
    </source>
</evidence>
<dbReference type="RefSeq" id="WP_190426161.1">
    <property type="nucleotide sequence ID" value="NZ_JAAOCA010000047.1"/>
</dbReference>
<evidence type="ECO:0000313" key="3">
    <source>
        <dbReference type="Proteomes" id="UP000805841"/>
    </source>
</evidence>
<feature type="coiled-coil region" evidence="1">
    <location>
        <begin position="105"/>
        <end position="167"/>
    </location>
</feature>